<comment type="similarity">
    <text evidence="8">In the N-terminal section; belongs to the terpene synthase family.</text>
</comment>
<dbReference type="GO" id="GO:0046872">
    <property type="term" value="F:metal ion binding"/>
    <property type="evidence" value="ECO:0007669"/>
    <property type="project" value="UniProtKB-KW"/>
</dbReference>
<keyword evidence="4" id="KW-0460">Magnesium</keyword>
<evidence type="ECO:0000256" key="7">
    <source>
        <dbReference type="ARBA" id="ARBA00038363"/>
    </source>
</evidence>
<dbReference type="GO" id="GO:0046165">
    <property type="term" value="P:alcohol biosynthetic process"/>
    <property type="evidence" value="ECO:0007669"/>
    <property type="project" value="UniProtKB-ARBA"/>
</dbReference>
<dbReference type="InterPro" id="IPR008949">
    <property type="entry name" value="Isoprenoid_synthase_dom_sf"/>
</dbReference>
<evidence type="ECO:0000256" key="2">
    <source>
        <dbReference type="ARBA" id="ARBA00022679"/>
    </source>
</evidence>
<keyword evidence="3" id="KW-0479">Metal-binding</keyword>
<dbReference type="GO" id="GO:0016829">
    <property type="term" value="F:lyase activity"/>
    <property type="evidence" value="ECO:0007669"/>
    <property type="project" value="UniProtKB-KW"/>
</dbReference>
<evidence type="ECO:0000313" key="10">
    <source>
        <dbReference type="EMBL" id="KAJ5323826.1"/>
    </source>
</evidence>
<dbReference type="InterPro" id="IPR033749">
    <property type="entry name" value="Polyprenyl_synt_CS"/>
</dbReference>
<protein>
    <submittedName>
        <fullName evidence="10">Uncharacterized protein</fullName>
    </submittedName>
</protein>
<evidence type="ECO:0000256" key="4">
    <source>
        <dbReference type="ARBA" id="ARBA00022842"/>
    </source>
</evidence>
<evidence type="ECO:0000256" key="5">
    <source>
        <dbReference type="ARBA" id="ARBA00023239"/>
    </source>
</evidence>
<accession>A0A9W9Q7R2</accession>
<dbReference type="Pfam" id="PF00348">
    <property type="entry name" value="polyprenyl_synt"/>
    <property type="match status" value="1"/>
</dbReference>
<feature type="compositionally biased region" description="Basic and acidic residues" evidence="9">
    <location>
        <begin position="394"/>
        <end position="406"/>
    </location>
</feature>
<keyword evidence="6" id="KW-0511">Multifunctional enzyme</keyword>
<dbReference type="PANTHER" id="PTHR12001">
    <property type="entry name" value="GERANYLGERANYL PYROPHOSPHATE SYNTHASE"/>
    <property type="match status" value="1"/>
</dbReference>
<keyword evidence="2" id="KW-0808">Transferase</keyword>
<dbReference type="EMBL" id="JAPZBO010000002">
    <property type="protein sequence ID" value="KAJ5323826.1"/>
    <property type="molecule type" value="Genomic_DNA"/>
</dbReference>
<evidence type="ECO:0000256" key="8">
    <source>
        <dbReference type="ARBA" id="ARBA00038372"/>
    </source>
</evidence>
<proteinExistence type="inferred from homology"/>
<organism evidence="10 11">
    <name type="scientific">Penicillium atrosanguineum</name>
    <dbReference type="NCBI Taxonomy" id="1132637"/>
    <lineage>
        <taxon>Eukaryota</taxon>
        <taxon>Fungi</taxon>
        <taxon>Dikarya</taxon>
        <taxon>Ascomycota</taxon>
        <taxon>Pezizomycotina</taxon>
        <taxon>Eurotiomycetes</taxon>
        <taxon>Eurotiomycetidae</taxon>
        <taxon>Eurotiales</taxon>
        <taxon>Aspergillaceae</taxon>
        <taxon>Penicillium</taxon>
    </lineage>
</organism>
<dbReference type="GO" id="GO:0008299">
    <property type="term" value="P:isoprenoid biosynthetic process"/>
    <property type="evidence" value="ECO:0007669"/>
    <property type="project" value="InterPro"/>
</dbReference>
<comment type="caution">
    <text evidence="10">The sequence shown here is derived from an EMBL/GenBank/DDBJ whole genome shotgun (WGS) entry which is preliminary data.</text>
</comment>
<feature type="region of interest" description="Disordered" evidence="9">
    <location>
        <begin position="386"/>
        <end position="420"/>
    </location>
</feature>
<evidence type="ECO:0000256" key="6">
    <source>
        <dbReference type="ARBA" id="ARBA00023268"/>
    </source>
</evidence>
<dbReference type="Gene3D" id="1.10.600.10">
    <property type="entry name" value="Farnesyl Diphosphate Synthase"/>
    <property type="match status" value="2"/>
</dbReference>
<evidence type="ECO:0000256" key="3">
    <source>
        <dbReference type="ARBA" id="ARBA00022723"/>
    </source>
</evidence>
<sequence>MSHSNQVSQKHFVPGSIPVPPEKYEGEEYFCKFTPRIHRDAHLADSGCWQCQLDLLGSQGDVHAKAVRSGSNKSYAVGCINPTVGNFTALCASEAIPDRLALISYIVEYAYVHDDVIEYAEKKTESQLWEANNQLMEGLNDNGDTRLSTRNNVRRQLQAKMATELLEIDKEQGKEILRLWKEMSSVFVGIRDLEFKRLDDYLPSRAIDAGCPWTMSLLCFSMDFYLTKEEIQYTAALTRAAYDAWVLVNDYFSWEKEYQNYEANGSIGQIASAVYLFMKWHNIDPVTAKKMLRSEIIAREEKLSKLKSEYLARGNMTDRILKWIELLVLVTAGNFAWSMTTARYHAEAEDAYPGLRAANQNKHSLPSFDSFSAPITPRTIAVNGEKSLNSNAREFPDNSESSKSDDASSPPTSCDSSKWNEEGNDILSTLSAYEGIALEPYVYIKSLPSKGVRSAAIDGLDVWYQVPEISLKKIQEITDLLHSSSLMVDDIQDNSALRRGSPATHTVFGISQTINSANLLLMKALKAATALSATAVSIFTESLIEGHIGQGMDLYWTNQTKIPTREEYFTMVDGKTGGLFVLIAELMRSEATVNKTLDVKLLMKAVGRFFQARDDYKNLQDADYMEKKGFADDLSEGKISLPLLYALKAKTPQRLRLLNILQQRKAGNCLSPELRKLALDDIVAAGGLEYTKNVIIDLQEKVSMLLAQFEDQAGGRNWIIRLMKKRLEF</sequence>
<keyword evidence="5" id="KW-0456">Lyase</keyword>
<dbReference type="SFLD" id="SFLDS00005">
    <property type="entry name" value="Isoprenoid_Synthase_Type_I"/>
    <property type="match status" value="1"/>
</dbReference>
<evidence type="ECO:0000256" key="9">
    <source>
        <dbReference type="SAM" id="MobiDB-lite"/>
    </source>
</evidence>
<evidence type="ECO:0000313" key="11">
    <source>
        <dbReference type="Proteomes" id="UP001147746"/>
    </source>
</evidence>
<gene>
    <name evidence="10" type="ORF">N7476_002426</name>
</gene>
<comment type="similarity">
    <text evidence="7">In the C-terminal section; belongs to the FPP/GGPP synthase family.</text>
</comment>
<dbReference type="AlphaFoldDB" id="A0A9W9Q7R2"/>
<dbReference type="GO" id="GO:0043386">
    <property type="term" value="P:mycotoxin biosynthetic process"/>
    <property type="evidence" value="ECO:0007669"/>
    <property type="project" value="UniProtKB-ARBA"/>
</dbReference>
<dbReference type="Pfam" id="PF19086">
    <property type="entry name" value="Terpene_syn_C_2"/>
    <property type="match status" value="1"/>
</dbReference>
<dbReference type="PANTHER" id="PTHR12001:SF72">
    <property type="entry name" value="THIJ_PFPI FAMILY PROTEIN (AFU_ORTHOLOGUE AFUA_3G01210)-RELATED"/>
    <property type="match status" value="1"/>
</dbReference>
<evidence type="ECO:0000256" key="1">
    <source>
        <dbReference type="ARBA" id="ARBA00004721"/>
    </source>
</evidence>
<dbReference type="GO" id="GO:0004659">
    <property type="term" value="F:prenyltransferase activity"/>
    <property type="evidence" value="ECO:0007669"/>
    <property type="project" value="InterPro"/>
</dbReference>
<comment type="pathway">
    <text evidence="1">Secondary metabolite biosynthesis; terpenoid biosynthesis.</text>
</comment>
<reference evidence="10" key="2">
    <citation type="journal article" date="2023" name="IMA Fungus">
        <title>Comparative genomic study of the Penicillium genus elucidates a diverse pangenome and 15 lateral gene transfer events.</title>
        <authorList>
            <person name="Petersen C."/>
            <person name="Sorensen T."/>
            <person name="Nielsen M.R."/>
            <person name="Sondergaard T.E."/>
            <person name="Sorensen J.L."/>
            <person name="Fitzpatrick D.A."/>
            <person name="Frisvad J.C."/>
            <person name="Nielsen K.L."/>
        </authorList>
    </citation>
    <scope>NUCLEOTIDE SEQUENCE</scope>
    <source>
        <strain evidence="10">IBT 21472</strain>
    </source>
</reference>
<dbReference type="SUPFAM" id="SSF48576">
    <property type="entry name" value="Terpenoid synthases"/>
    <property type="match status" value="2"/>
</dbReference>
<dbReference type="InterPro" id="IPR000092">
    <property type="entry name" value="Polyprenyl_synt"/>
</dbReference>
<reference evidence="10" key="1">
    <citation type="submission" date="2022-12" db="EMBL/GenBank/DDBJ databases">
        <authorList>
            <person name="Petersen C."/>
        </authorList>
    </citation>
    <scope>NUCLEOTIDE SEQUENCE</scope>
    <source>
        <strain evidence="10">IBT 21472</strain>
    </source>
</reference>
<keyword evidence="11" id="KW-1185">Reference proteome</keyword>
<name>A0A9W9Q7R2_9EURO</name>
<dbReference type="PROSITE" id="PS00723">
    <property type="entry name" value="POLYPRENYL_SYNTHASE_1"/>
    <property type="match status" value="1"/>
</dbReference>
<dbReference type="Proteomes" id="UP001147746">
    <property type="component" value="Unassembled WGS sequence"/>
</dbReference>